<dbReference type="GO" id="GO:0051536">
    <property type="term" value="F:iron-sulfur cluster binding"/>
    <property type="evidence" value="ECO:0007669"/>
    <property type="project" value="UniProtKB-KW"/>
</dbReference>
<comment type="cofactor">
    <cofactor evidence="1">
        <name>FAD</name>
        <dbReference type="ChEBI" id="CHEBI:57692"/>
    </cofactor>
</comment>
<dbReference type="Pfam" id="PF00037">
    <property type="entry name" value="Fer4"/>
    <property type="match status" value="1"/>
</dbReference>
<evidence type="ECO:0000313" key="12">
    <source>
        <dbReference type="EMBL" id="PWV74935.1"/>
    </source>
</evidence>
<keyword evidence="9" id="KW-0411">Iron-sulfur</keyword>
<keyword evidence="8" id="KW-0408">Iron</keyword>
<dbReference type="GO" id="GO:0046872">
    <property type="term" value="F:metal ion binding"/>
    <property type="evidence" value="ECO:0007669"/>
    <property type="project" value="UniProtKB-KW"/>
</dbReference>
<evidence type="ECO:0000256" key="9">
    <source>
        <dbReference type="ARBA" id="ARBA00023014"/>
    </source>
</evidence>
<gene>
    <name evidence="12" type="ORF">DFR69_1051</name>
</gene>
<dbReference type="RefSeq" id="WP_110038323.1">
    <property type="nucleotide sequence ID" value="NZ_QGTL01000005.1"/>
</dbReference>
<keyword evidence="6" id="KW-0521">NADP</keyword>
<dbReference type="GO" id="GO:0004324">
    <property type="term" value="F:ferredoxin-NADP+ reductase activity"/>
    <property type="evidence" value="ECO:0007669"/>
    <property type="project" value="UniProtKB-EC"/>
</dbReference>
<dbReference type="Gene3D" id="3.50.50.60">
    <property type="entry name" value="FAD/NAD(P)-binding domain"/>
    <property type="match status" value="1"/>
</dbReference>
<evidence type="ECO:0000256" key="6">
    <source>
        <dbReference type="ARBA" id="ARBA00022857"/>
    </source>
</evidence>
<dbReference type="EMBL" id="QGTL01000005">
    <property type="protein sequence ID" value="PWV74935.1"/>
    <property type="molecule type" value="Genomic_DNA"/>
</dbReference>
<dbReference type="InterPro" id="IPR055275">
    <property type="entry name" value="Ferredox_Rdtase"/>
</dbReference>
<dbReference type="SUPFAM" id="SSF51971">
    <property type="entry name" value="Nucleotide-binding domain"/>
    <property type="match status" value="1"/>
</dbReference>
<keyword evidence="4" id="KW-0479">Metal-binding</keyword>
<evidence type="ECO:0000256" key="10">
    <source>
        <dbReference type="ARBA" id="ARBA00047776"/>
    </source>
</evidence>
<dbReference type="Gene3D" id="3.30.70.20">
    <property type="match status" value="1"/>
</dbReference>
<feature type="domain" description="4Fe-4S ferredoxin-type" evidence="11">
    <location>
        <begin position="37"/>
        <end position="66"/>
    </location>
</feature>
<evidence type="ECO:0000256" key="7">
    <source>
        <dbReference type="ARBA" id="ARBA00023002"/>
    </source>
</evidence>
<keyword evidence="13" id="KW-1185">Reference proteome</keyword>
<evidence type="ECO:0000256" key="4">
    <source>
        <dbReference type="ARBA" id="ARBA00022723"/>
    </source>
</evidence>
<evidence type="ECO:0000256" key="1">
    <source>
        <dbReference type="ARBA" id="ARBA00001974"/>
    </source>
</evidence>
<evidence type="ECO:0000256" key="3">
    <source>
        <dbReference type="ARBA" id="ARBA00022630"/>
    </source>
</evidence>
<dbReference type="InterPro" id="IPR017896">
    <property type="entry name" value="4Fe4S_Fe-S-bd"/>
</dbReference>
<keyword evidence="5" id="KW-0274">FAD</keyword>
<evidence type="ECO:0000256" key="8">
    <source>
        <dbReference type="ARBA" id="ARBA00023004"/>
    </source>
</evidence>
<keyword evidence="3" id="KW-0285">Flavoprotein</keyword>
<name>A0A317NIK7_9NOCA</name>
<dbReference type="PROSITE" id="PS00198">
    <property type="entry name" value="4FE4S_FER_1"/>
    <property type="match status" value="1"/>
</dbReference>
<dbReference type="PANTHER" id="PTHR48467:SF1">
    <property type="entry name" value="GLUTAMATE SYNTHASE 1 [NADH], CHLOROPLASTIC-LIKE"/>
    <property type="match status" value="1"/>
</dbReference>
<dbReference type="Pfam" id="PF07992">
    <property type="entry name" value="Pyr_redox_2"/>
    <property type="match status" value="1"/>
</dbReference>
<evidence type="ECO:0000256" key="5">
    <source>
        <dbReference type="ARBA" id="ARBA00022827"/>
    </source>
</evidence>
<feature type="domain" description="4Fe-4S ferredoxin-type" evidence="11">
    <location>
        <begin position="1"/>
        <end position="29"/>
    </location>
</feature>
<dbReference type="Proteomes" id="UP000246410">
    <property type="component" value="Unassembled WGS sequence"/>
</dbReference>
<comment type="catalytic activity">
    <reaction evidence="10">
        <text>2 reduced [2Fe-2S]-[ferredoxin] + NADP(+) + H(+) = 2 oxidized [2Fe-2S]-[ferredoxin] + NADPH</text>
        <dbReference type="Rhea" id="RHEA:20125"/>
        <dbReference type="Rhea" id="RHEA-COMP:10000"/>
        <dbReference type="Rhea" id="RHEA-COMP:10001"/>
        <dbReference type="ChEBI" id="CHEBI:15378"/>
        <dbReference type="ChEBI" id="CHEBI:33737"/>
        <dbReference type="ChEBI" id="CHEBI:33738"/>
        <dbReference type="ChEBI" id="CHEBI:57783"/>
        <dbReference type="ChEBI" id="CHEBI:58349"/>
        <dbReference type="EC" id="1.18.1.2"/>
    </reaction>
</comment>
<evidence type="ECO:0000313" key="13">
    <source>
        <dbReference type="Proteomes" id="UP000246410"/>
    </source>
</evidence>
<evidence type="ECO:0000256" key="2">
    <source>
        <dbReference type="ARBA" id="ARBA00013223"/>
    </source>
</evidence>
<proteinExistence type="predicted"/>
<protein>
    <recommendedName>
        <fullName evidence="2">ferredoxin--NADP(+) reductase</fullName>
        <ecNumber evidence="2">1.18.1.2</ecNumber>
    </recommendedName>
</protein>
<dbReference type="AlphaFoldDB" id="A0A317NIK7"/>
<dbReference type="PANTHER" id="PTHR48467">
    <property type="entry name" value="GLUTAMATE SYNTHASE 1 [NADH], CHLOROPLASTIC-LIKE"/>
    <property type="match status" value="1"/>
</dbReference>
<dbReference type="SUPFAM" id="SSF51905">
    <property type="entry name" value="FAD/NAD(P)-binding domain"/>
    <property type="match status" value="1"/>
</dbReference>
<dbReference type="PROSITE" id="PS51379">
    <property type="entry name" value="4FE4S_FER_2"/>
    <property type="match status" value="2"/>
</dbReference>
<organism evidence="12 13">
    <name type="scientific">Nocardia neocaledoniensis</name>
    <dbReference type="NCBI Taxonomy" id="236511"/>
    <lineage>
        <taxon>Bacteria</taxon>
        <taxon>Bacillati</taxon>
        <taxon>Actinomycetota</taxon>
        <taxon>Actinomycetes</taxon>
        <taxon>Mycobacteriales</taxon>
        <taxon>Nocardiaceae</taxon>
        <taxon>Nocardia</taxon>
    </lineage>
</organism>
<sequence>MSYVILGHCCKDGSCLQVCPQNCIHPAPGEPSFATVEHLYIDPATCIDCSACADACPAQAIKPEAALTETEQVYAQKSSTYFDLLATTRPPRTSTPAIPIALRSSSFRVAVVGAGSAAMYTVRELLQRSTSVQITVYEQSPHLGGLLRTAVSPDHRGIRQMMRLFDIPFADPRVQTRFDTRVGVEVTMEFLRSRYDAVVLAYGAARPREITAPAAADVHQAIDALTSAHAAHAAGSGPIRLVAGPTVMIIGGGNVAFDVAMSIAKQRILTQSGAPITRVVIVARSPASRPSFTFSALYELSQHDVDIAVDTGGTPISDVAADPLVRRLAAIARDGGALARSAPLSVELVFGREVIALTTADGGIRLRTEQVAAGGRVRLTTVAAEDLSADSVIMASGFVCEPMPGVPLGADGAVHNHQGRVVSPVSGETVEGLYVVGWAKRGGRGGVGENRRCAAQTVNMMVADRGAI</sequence>
<evidence type="ECO:0000259" key="11">
    <source>
        <dbReference type="PROSITE" id="PS51379"/>
    </source>
</evidence>
<dbReference type="InterPro" id="IPR036188">
    <property type="entry name" value="FAD/NAD-bd_sf"/>
</dbReference>
<reference evidence="12 13" key="1">
    <citation type="submission" date="2018-05" db="EMBL/GenBank/DDBJ databases">
        <title>Genomic Encyclopedia of Type Strains, Phase IV (KMG-IV): sequencing the most valuable type-strain genomes for metagenomic binning, comparative biology and taxonomic classification.</title>
        <authorList>
            <person name="Goeker M."/>
        </authorList>
    </citation>
    <scope>NUCLEOTIDE SEQUENCE [LARGE SCALE GENOMIC DNA]</scope>
    <source>
        <strain evidence="12 13">DSM 44717</strain>
    </source>
</reference>
<comment type="caution">
    <text evidence="12">The sequence shown here is derived from an EMBL/GenBank/DDBJ whole genome shotgun (WGS) entry which is preliminary data.</text>
</comment>
<keyword evidence="7" id="KW-0560">Oxidoreductase</keyword>
<dbReference type="EC" id="1.18.1.2" evidence="2"/>
<dbReference type="InterPro" id="IPR017900">
    <property type="entry name" value="4Fe4S_Fe_S_CS"/>
</dbReference>
<dbReference type="SUPFAM" id="SSF54862">
    <property type="entry name" value="4Fe-4S ferredoxins"/>
    <property type="match status" value="1"/>
</dbReference>
<dbReference type="InterPro" id="IPR023753">
    <property type="entry name" value="FAD/NAD-binding_dom"/>
</dbReference>
<dbReference type="Gene3D" id="3.40.50.720">
    <property type="entry name" value="NAD(P)-binding Rossmann-like Domain"/>
    <property type="match status" value="1"/>
</dbReference>
<accession>A0A317NIK7</accession>
<dbReference type="PRINTS" id="PR00419">
    <property type="entry name" value="ADXRDTASE"/>
</dbReference>